<evidence type="ECO:0000313" key="3">
    <source>
        <dbReference type="Proteomes" id="UP000322976"/>
    </source>
</evidence>
<accession>A0A5D8QCJ5</accession>
<dbReference type="Pfam" id="PF13354">
    <property type="entry name" value="Beta-lactamase2"/>
    <property type="match status" value="1"/>
</dbReference>
<feature type="domain" description="Beta-lactamase class A catalytic" evidence="1">
    <location>
        <begin position="19"/>
        <end position="231"/>
    </location>
</feature>
<reference evidence="2 3" key="1">
    <citation type="submission" date="2019-08" db="EMBL/GenBank/DDBJ databases">
        <title>Calorimonas adulescens gen. nov., sp. nov., an anaerobic thermophilic bacterium from Sakhalin hot spring.</title>
        <authorList>
            <person name="Khomyakova M.A."/>
            <person name="Merkel A.Y."/>
            <person name="Novikov A."/>
            <person name="Bonch-Osmolovskaya E.A."/>
            <person name="Slobodkin A.I."/>
        </authorList>
    </citation>
    <scope>NUCLEOTIDE SEQUENCE [LARGE SCALE GENOMIC DNA]</scope>
    <source>
        <strain evidence="2 3">A05MB</strain>
    </source>
</reference>
<dbReference type="InterPro" id="IPR000871">
    <property type="entry name" value="Beta-lactam_class-A"/>
</dbReference>
<keyword evidence="3" id="KW-1185">Reference proteome</keyword>
<dbReference type="Gene3D" id="3.40.710.10">
    <property type="entry name" value="DD-peptidase/beta-lactamase superfamily"/>
    <property type="match status" value="1"/>
</dbReference>
<organism evidence="2 3">
    <name type="scientific">Calorimonas adulescens</name>
    <dbReference type="NCBI Taxonomy" id="2606906"/>
    <lineage>
        <taxon>Bacteria</taxon>
        <taxon>Bacillati</taxon>
        <taxon>Bacillota</taxon>
        <taxon>Clostridia</taxon>
        <taxon>Thermoanaerobacterales</taxon>
        <taxon>Thermoanaerobacteraceae</taxon>
        <taxon>Calorimonas</taxon>
    </lineage>
</organism>
<gene>
    <name evidence="2" type="ORF">FWJ32_06395</name>
</gene>
<protein>
    <submittedName>
        <fullName evidence="2">Serine hydrolase</fullName>
    </submittedName>
</protein>
<dbReference type="InterPro" id="IPR012338">
    <property type="entry name" value="Beta-lactam/transpept-like"/>
</dbReference>
<dbReference type="RefSeq" id="WP_149545134.1">
    <property type="nucleotide sequence ID" value="NZ_VTPS01000008.1"/>
</dbReference>
<comment type="caution">
    <text evidence="2">The sequence shown here is derived from an EMBL/GenBank/DDBJ whole genome shotgun (WGS) entry which is preliminary data.</text>
</comment>
<keyword evidence="2" id="KW-0378">Hydrolase</keyword>
<dbReference type="EMBL" id="VTPS01000008">
    <property type="protein sequence ID" value="TZE82117.1"/>
    <property type="molecule type" value="Genomic_DNA"/>
</dbReference>
<proteinExistence type="predicted"/>
<dbReference type="GO" id="GO:0030655">
    <property type="term" value="P:beta-lactam antibiotic catabolic process"/>
    <property type="evidence" value="ECO:0007669"/>
    <property type="project" value="InterPro"/>
</dbReference>
<evidence type="ECO:0000313" key="2">
    <source>
        <dbReference type="EMBL" id="TZE82117.1"/>
    </source>
</evidence>
<dbReference type="GO" id="GO:0046677">
    <property type="term" value="P:response to antibiotic"/>
    <property type="evidence" value="ECO:0007669"/>
    <property type="project" value="InterPro"/>
</dbReference>
<sequence>MLKREDIEKYIQDSDIDASIYIKSMRGDFEFKHKETRVMPSASLIKLPMMACIYDLAYDDRLDMEQKLKPRREQIVAGSGVIKDLHADIEYSIRDLTYLMITVSDNTAANILIDYLGMDRINDEIEKLGMKDTVLRRYMMDSAARAAGIENLTTVLDMGLFFEKLYDGDVVNYLASREMTDILKAQRFNVMDYYLPKRYKVAHKTGSLEGYEHDCGIIFSQEDDVIVCVMTSGFKNDYEGIDYIKGLAKIIVS</sequence>
<dbReference type="PANTHER" id="PTHR35333:SF3">
    <property type="entry name" value="BETA-LACTAMASE-TYPE TRANSPEPTIDASE FOLD CONTAINING PROTEIN"/>
    <property type="match status" value="1"/>
</dbReference>
<dbReference type="AlphaFoldDB" id="A0A5D8QCJ5"/>
<evidence type="ECO:0000259" key="1">
    <source>
        <dbReference type="Pfam" id="PF13354"/>
    </source>
</evidence>
<dbReference type="GO" id="GO:0008800">
    <property type="term" value="F:beta-lactamase activity"/>
    <property type="evidence" value="ECO:0007669"/>
    <property type="project" value="InterPro"/>
</dbReference>
<dbReference type="Proteomes" id="UP000322976">
    <property type="component" value="Unassembled WGS sequence"/>
</dbReference>
<dbReference type="PANTHER" id="PTHR35333">
    <property type="entry name" value="BETA-LACTAMASE"/>
    <property type="match status" value="1"/>
</dbReference>
<dbReference type="InterPro" id="IPR045155">
    <property type="entry name" value="Beta-lactam_cat"/>
</dbReference>
<name>A0A5D8QCJ5_9THEO</name>
<dbReference type="SUPFAM" id="SSF56601">
    <property type="entry name" value="beta-lactamase/transpeptidase-like"/>
    <property type="match status" value="1"/>
</dbReference>